<gene>
    <name evidence="1" type="ORF">HNQ97_004697</name>
</gene>
<reference evidence="1 2" key="1">
    <citation type="submission" date="2020-08" db="EMBL/GenBank/DDBJ databases">
        <title>Genomic Encyclopedia of Type Strains, Phase IV (KMG-IV): sequencing the most valuable type-strain genomes for metagenomic binning, comparative biology and taxonomic classification.</title>
        <authorList>
            <person name="Goeker M."/>
        </authorList>
    </citation>
    <scope>NUCLEOTIDE SEQUENCE [LARGE SCALE GENOMIC DNA]</scope>
    <source>
        <strain evidence="1 2">DSM 17455</strain>
    </source>
</reference>
<protein>
    <submittedName>
        <fullName evidence="1">Uncharacterized protein</fullName>
    </submittedName>
</protein>
<comment type="caution">
    <text evidence="1">The sequence shown here is derived from an EMBL/GenBank/DDBJ whole genome shotgun (WGS) entry which is preliminary data.</text>
</comment>
<keyword evidence="2" id="KW-1185">Reference proteome</keyword>
<dbReference type="Proteomes" id="UP000587524">
    <property type="component" value="Unassembled WGS sequence"/>
</dbReference>
<name>A0ABR6CCE3_9HYPH</name>
<evidence type="ECO:0000313" key="1">
    <source>
        <dbReference type="EMBL" id="MBA9022681.1"/>
    </source>
</evidence>
<accession>A0ABR6CCE3</accession>
<proteinExistence type="predicted"/>
<dbReference type="RefSeq" id="WP_182575352.1">
    <property type="nucleotide sequence ID" value="NZ_JACJHY010000025.1"/>
</dbReference>
<dbReference type="EMBL" id="JACJHZ010000025">
    <property type="protein sequence ID" value="MBA9022681.1"/>
    <property type="molecule type" value="Genomic_DNA"/>
</dbReference>
<organism evidence="1 2">
    <name type="scientific">Aminobacter ciceronei</name>
    <dbReference type="NCBI Taxonomy" id="150723"/>
    <lineage>
        <taxon>Bacteria</taxon>
        <taxon>Pseudomonadati</taxon>
        <taxon>Pseudomonadota</taxon>
        <taxon>Alphaproteobacteria</taxon>
        <taxon>Hyphomicrobiales</taxon>
        <taxon>Phyllobacteriaceae</taxon>
        <taxon>Aminobacter</taxon>
    </lineage>
</organism>
<evidence type="ECO:0000313" key="2">
    <source>
        <dbReference type="Proteomes" id="UP000587524"/>
    </source>
</evidence>
<sequence>MLNSFPQTSGNADLTMQTYEAVLADVAPQAVVEAAQRFTTGAVDGQNRTFAPSVAEFVQEARRIAGILPHRGRKALPVPSRVLRREPRPDERARMCLKLPLLQAAIRNGRADLLAEAERNGLDELVALARSWRVPVSETILMQLKRAQ</sequence>